<evidence type="ECO:0000256" key="1">
    <source>
        <dbReference type="SAM" id="Phobius"/>
    </source>
</evidence>
<name>A0A848K4X6_9NOCA</name>
<sequence>MSVAALVFLGIAAIVPPALSWKKLPQWLAPAVAITALAAAAVFAAAGQPVKGFGVAATAVLAVGAAATGGISIPPLAFRIARRQGTAGSTSGPVGSGPLRGGLIIGILERAAVAAAILTAKGPEGIAIVMAVKGLARYPELREPTASEQFIIGTFASVLWACAAAGIGRGMFS</sequence>
<organism evidence="2 3">
    <name type="scientific">Antrihabitans stalactiti</name>
    <dbReference type="NCBI Taxonomy" id="2584121"/>
    <lineage>
        <taxon>Bacteria</taxon>
        <taxon>Bacillati</taxon>
        <taxon>Actinomycetota</taxon>
        <taxon>Actinomycetes</taxon>
        <taxon>Mycobacteriales</taxon>
        <taxon>Nocardiaceae</taxon>
        <taxon>Antrihabitans</taxon>
    </lineage>
</organism>
<keyword evidence="1" id="KW-0812">Transmembrane</keyword>
<feature type="transmembrane region" description="Helical" evidence="1">
    <location>
        <begin position="150"/>
        <end position="172"/>
    </location>
</feature>
<gene>
    <name evidence="2" type="ORF">FGL95_00275</name>
</gene>
<keyword evidence="3" id="KW-1185">Reference proteome</keyword>
<keyword evidence="1" id="KW-1133">Transmembrane helix</keyword>
<evidence type="ECO:0000313" key="2">
    <source>
        <dbReference type="EMBL" id="NMN93469.1"/>
    </source>
</evidence>
<protein>
    <submittedName>
        <fullName evidence="2">Uncharacterized protein</fullName>
    </submittedName>
</protein>
<dbReference type="EMBL" id="VCQU01000001">
    <property type="protein sequence ID" value="NMN93469.1"/>
    <property type="molecule type" value="Genomic_DNA"/>
</dbReference>
<reference evidence="2 3" key="1">
    <citation type="submission" date="2019-05" db="EMBL/GenBank/DDBJ databases">
        <authorList>
            <person name="Lee S.D."/>
        </authorList>
    </citation>
    <scope>NUCLEOTIDE SEQUENCE [LARGE SCALE GENOMIC DNA]</scope>
    <source>
        <strain evidence="2 3">YC2-7</strain>
    </source>
</reference>
<comment type="caution">
    <text evidence="2">The sequence shown here is derived from an EMBL/GenBank/DDBJ whole genome shotgun (WGS) entry which is preliminary data.</text>
</comment>
<keyword evidence="1" id="KW-0472">Membrane</keyword>
<evidence type="ECO:0000313" key="3">
    <source>
        <dbReference type="Proteomes" id="UP000535543"/>
    </source>
</evidence>
<reference evidence="2 3" key="2">
    <citation type="submission" date="2020-06" db="EMBL/GenBank/DDBJ databases">
        <title>Antribacter stalactiti gen. nov., sp. nov., a new member of the family Nacardiaceae isolated from a cave.</title>
        <authorList>
            <person name="Kim I.S."/>
        </authorList>
    </citation>
    <scope>NUCLEOTIDE SEQUENCE [LARGE SCALE GENOMIC DNA]</scope>
    <source>
        <strain evidence="2 3">YC2-7</strain>
    </source>
</reference>
<dbReference type="RefSeq" id="WP_169584182.1">
    <property type="nucleotide sequence ID" value="NZ_VCQU01000001.1"/>
</dbReference>
<feature type="transmembrane region" description="Helical" evidence="1">
    <location>
        <begin position="53"/>
        <end position="73"/>
    </location>
</feature>
<proteinExistence type="predicted"/>
<dbReference type="Proteomes" id="UP000535543">
    <property type="component" value="Unassembled WGS sequence"/>
</dbReference>
<accession>A0A848K4X6</accession>
<feature type="transmembrane region" description="Helical" evidence="1">
    <location>
        <begin position="30"/>
        <end position="46"/>
    </location>
</feature>
<dbReference type="AlphaFoldDB" id="A0A848K4X6"/>